<dbReference type="PROSITE" id="PS51181">
    <property type="entry name" value="PPASE_TENSIN"/>
    <property type="match status" value="1"/>
</dbReference>
<dbReference type="InterPro" id="IPR029023">
    <property type="entry name" value="Tensin_phosphatase"/>
</dbReference>
<feature type="compositionally biased region" description="Low complexity" evidence="3">
    <location>
        <begin position="545"/>
        <end position="559"/>
    </location>
</feature>
<feature type="compositionally biased region" description="Basic and acidic residues" evidence="3">
    <location>
        <begin position="118"/>
        <end position="135"/>
    </location>
</feature>
<dbReference type="EMBL" id="JAWRVE010000209">
    <property type="protein sequence ID" value="KAL1848925.1"/>
    <property type="molecule type" value="Genomic_DNA"/>
</dbReference>
<feature type="compositionally biased region" description="Polar residues" evidence="3">
    <location>
        <begin position="604"/>
        <end position="619"/>
    </location>
</feature>
<dbReference type="InterPro" id="IPR003595">
    <property type="entry name" value="Tyr_Pase_cat"/>
</dbReference>
<dbReference type="SUPFAM" id="SSF52799">
    <property type="entry name" value="(Phosphotyrosine protein) phosphatases II"/>
    <property type="match status" value="1"/>
</dbReference>
<evidence type="ECO:0000256" key="1">
    <source>
        <dbReference type="ARBA" id="ARBA00013015"/>
    </source>
</evidence>
<feature type="compositionally biased region" description="Basic and acidic residues" evidence="3">
    <location>
        <begin position="731"/>
        <end position="748"/>
    </location>
</feature>
<dbReference type="InterPro" id="IPR000387">
    <property type="entry name" value="Tyr_Pase_dom"/>
</dbReference>
<dbReference type="Pfam" id="PF00782">
    <property type="entry name" value="DSPc"/>
    <property type="match status" value="1"/>
</dbReference>
<feature type="region of interest" description="Disordered" evidence="3">
    <location>
        <begin position="501"/>
        <end position="748"/>
    </location>
</feature>
<dbReference type="PROSITE" id="PS50056">
    <property type="entry name" value="TYR_PHOSPHATASE_2"/>
    <property type="match status" value="1"/>
</dbReference>
<dbReference type="Gene3D" id="3.90.190.10">
    <property type="entry name" value="Protein tyrosine phosphatase superfamily"/>
    <property type="match status" value="1"/>
</dbReference>
<evidence type="ECO:0000256" key="3">
    <source>
        <dbReference type="SAM" id="MobiDB-lite"/>
    </source>
</evidence>
<dbReference type="PANTHER" id="PTHR12305">
    <property type="entry name" value="PHOSPHATASE WITH HOMOLOGY TO TENSIN"/>
    <property type="match status" value="1"/>
</dbReference>
<dbReference type="InterPro" id="IPR029021">
    <property type="entry name" value="Prot-tyrosine_phosphatase-like"/>
</dbReference>
<dbReference type="EC" id="3.1.3.67" evidence="1"/>
<feature type="compositionally biased region" description="Basic and acidic residues" evidence="3">
    <location>
        <begin position="563"/>
        <end position="577"/>
    </location>
</feature>
<gene>
    <name evidence="6" type="primary">TEP1</name>
    <name evidence="6" type="ORF">Daus18300_013434</name>
</gene>
<dbReference type="CDD" id="cd14497">
    <property type="entry name" value="PTP_PTEN-like"/>
    <property type="match status" value="1"/>
</dbReference>
<protein>
    <recommendedName>
        <fullName evidence="1">phosphatidylinositol-3,4,5-trisphosphate 3-phosphatase</fullName>
        <ecNumber evidence="1">3.1.3.67</ecNumber>
    </recommendedName>
</protein>
<name>A0ABR3VZ26_9PEZI</name>
<dbReference type="Proteomes" id="UP001583177">
    <property type="component" value="Unassembled WGS sequence"/>
</dbReference>
<dbReference type="InterPro" id="IPR051281">
    <property type="entry name" value="Dual-spec_lipid-protein_phosph"/>
</dbReference>
<dbReference type="PANTHER" id="PTHR12305:SF81">
    <property type="entry name" value="PHOSPHATIDYLINOSITOL 3,4,5-TRISPHOSPHATE 3-PHOSPHATASE AND DUAL-SPECIFICITY PROTEIN PHOSPHATASE PTEN"/>
    <property type="match status" value="1"/>
</dbReference>
<comment type="caution">
    <text evidence="6">The sequence shown here is derived from an EMBL/GenBank/DDBJ whole genome shotgun (WGS) entry which is preliminary data.</text>
</comment>
<dbReference type="PROSITE" id="PS00383">
    <property type="entry name" value="TYR_PHOSPHATASE_1"/>
    <property type="match status" value="1"/>
</dbReference>
<keyword evidence="7" id="KW-1185">Reference proteome</keyword>
<feature type="compositionally biased region" description="Basic and acidic residues" evidence="3">
    <location>
        <begin position="592"/>
        <end position="601"/>
    </location>
</feature>
<feature type="compositionally biased region" description="Basic and acidic residues" evidence="3">
    <location>
        <begin position="624"/>
        <end position="635"/>
    </location>
</feature>
<proteinExistence type="predicted"/>
<feature type="compositionally biased region" description="Basic and acidic residues" evidence="3">
    <location>
        <begin position="694"/>
        <end position="715"/>
    </location>
</feature>
<dbReference type="InterPro" id="IPR016130">
    <property type="entry name" value="Tyr_Pase_AS"/>
</dbReference>
<organism evidence="6 7">
    <name type="scientific">Diaporthe australafricana</name>
    <dbReference type="NCBI Taxonomy" id="127596"/>
    <lineage>
        <taxon>Eukaryota</taxon>
        <taxon>Fungi</taxon>
        <taxon>Dikarya</taxon>
        <taxon>Ascomycota</taxon>
        <taxon>Pezizomycotina</taxon>
        <taxon>Sordariomycetes</taxon>
        <taxon>Sordariomycetidae</taxon>
        <taxon>Diaporthales</taxon>
        <taxon>Diaporthaceae</taxon>
        <taxon>Diaporthe</taxon>
    </lineage>
</organism>
<feature type="compositionally biased region" description="Low complexity" evidence="3">
    <location>
        <begin position="362"/>
        <end position="373"/>
    </location>
</feature>
<reference evidence="6 7" key="1">
    <citation type="journal article" date="2024" name="IMA Fungus">
        <title>IMA Genome - F19 : A genome assembly and annotation guide to empower mycologists, including annotated draft genome sequences of Ceratocystis pirilliformis, Diaporthe australafricana, Fusarium ophioides, Paecilomyces lecythidis, and Sporothrix stenoceras.</title>
        <authorList>
            <person name="Aylward J."/>
            <person name="Wilson A.M."/>
            <person name="Visagie C.M."/>
            <person name="Spraker J."/>
            <person name="Barnes I."/>
            <person name="Buitendag C."/>
            <person name="Ceriani C."/>
            <person name="Del Mar Angel L."/>
            <person name="du Plessis D."/>
            <person name="Fuchs T."/>
            <person name="Gasser K."/>
            <person name="Kramer D."/>
            <person name="Li W."/>
            <person name="Munsamy K."/>
            <person name="Piso A."/>
            <person name="Price J.L."/>
            <person name="Sonnekus B."/>
            <person name="Thomas C."/>
            <person name="van der Nest A."/>
            <person name="van Dijk A."/>
            <person name="van Heerden A."/>
            <person name="van Vuuren N."/>
            <person name="Yilmaz N."/>
            <person name="Duong T.A."/>
            <person name="van der Merwe N.A."/>
            <person name="Wingfield M.J."/>
            <person name="Wingfield B.D."/>
        </authorList>
    </citation>
    <scope>NUCLEOTIDE SEQUENCE [LARGE SCALE GENOMIC DNA]</scope>
    <source>
        <strain evidence="6 7">CMW 18300</strain>
    </source>
</reference>
<accession>A0ABR3VZ26</accession>
<feature type="compositionally biased region" description="Low complexity" evidence="3">
    <location>
        <begin position="308"/>
        <end position="321"/>
    </location>
</feature>
<evidence type="ECO:0000256" key="2">
    <source>
        <dbReference type="ARBA" id="ARBA00022801"/>
    </source>
</evidence>
<dbReference type="InterPro" id="IPR000340">
    <property type="entry name" value="Dual-sp_phosphatase_cat-dom"/>
</dbReference>
<feature type="compositionally biased region" description="Basic and acidic residues" evidence="3">
    <location>
        <begin position="292"/>
        <end position="307"/>
    </location>
</feature>
<evidence type="ECO:0000259" key="4">
    <source>
        <dbReference type="PROSITE" id="PS50056"/>
    </source>
</evidence>
<evidence type="ECO:0000313" key="7">
    <source>
        <dbReference type="Proteomes" id="UP001583177"/>
    </source>
</evidence>
<sequence length="748" mass="80194">MASLLRQIVAGPRAKHAETGLDLCYVTDNIIVTSGPSQTYPQRAYRNPLDRLVAFLDAKHPDNWAIWEFRAEGTGYPDEAVYGRIRHYPWPDHHPPPFRMVPMIMASMRSWLHEEDVHSSGTKHDVTSNKGKDVGESGGNGKRVVVVHCKAGKGRSGSMTCSYLISECGWKAEDALARFTERRMRPTFGAGVSIPSQLRWISYADRWTRGGKKYVDREVEVLEVHVWGLRHGVKVNVEGFADEGKKIKVLHTFNKDERYVVQGGAPGGGGMMDLLGDAWSPTNEEGETYEEADYKEIVGDNDDKKGSDSSNNASKDSSPSRSKSKKSSRASQLLSGSPARNPSVKKISAKSKSNTINPADFAAASGTSSPASSNLNVPSQNSSQPNLAHAATFADTNEPGGMAVILKPSSPVRLSNSDINVSLERRNRAPASLGLTMVTAVAHVWFNVFFEGRGPEQDGRADESGVFEIDWDKMDGIKGSSRKGTRAADRISVVWRVVGTNGPLPVVKEPGEGSPVPEMRPANWKGEDAEDPGADRKLGLRAETSASASVSKASSVKSAEGGDGAKEGGERAGNGKDSDEESLNAVRSSDPTGKELKDSDSAKLPSTQAQPQGTSTGASSADDLSEHDKKLEATRGRTGNPDEQARGASASEEQLLDAAYAPVREARAGKASESAILQKKADEEAAASSTDDASTEHSRKGGDDGKDHEGGERKLGFVRAGKKLLPLHPKKAGEDGKDPRVMDASVKK</sequence>
<evidence type="ECO:0000313" key="6">
    <source>
        <dbReference type="EMBL" id="KAL1848925.1"/>
    </source>
</evidence>
<feature type="domain" description="Phosphatase tensin-type" evidence="5">
    <location>
        <begin position="12"/>
        <end position="211"/>
    </location>
</feature>
<dbReference type="SMART" id="SM00404">
    <property type="entry name" value="PTPc_motif"/>
    <property type="match status" value="1"/>
</dbReference>
<keyword evidence="2" id="KW-0378">Hydrolase</keyword>
<feature type="region of interest" description="Disordered" evidence="3">
    <location>
        <begin position="272"/>
        <end position="388"/>
    </location>
</feature>
<feature type="domain" description="Tyrosine specific protein phosphatases" evidence="4">
    <location>
        <begin position="140"/>
        <end position="183"/>
    </location>
</feature>
<feature type="region of interest" description="Disordered" evidence="3">
    <location>
        <begin position="118"/>
        <end position="139"/>
    </location>
</feature>
<evidence type="ECO:0000259" key="5">
    <source>
        <dbReference type="PROSITE" id="PS51181"/>
    </source>
</evidence>
<feature type="compositionally biased region" description="Polar residues" evidence="3">
    <location>
        <begin position="374"/>
        <end position="386"/>
    </location>
</feature>